<dbReference type="Proteomes" id="UP001642540">
    <property type="component" value="Unassembled WGS sequence"/>
</dbReference>
<dbReference type="InterPro" id="IPR000719">
    <property type="entry name" value="Prot_kinase_dom"/>
</dbReference>
<evidence type="ECO:0000256" key="4">
    <source>
        <dbReference type="SAM" id="Phobius"/>
    </source>
</evidence>
<feature type="transmembrane region" description="Helical" evidence="4">
    <location>
        <begin position="100"/>
        <end position="125"/>
    </location>
</feature>
<dbReference type="Gene3D" id="1.10.510.10">
    <property type="entry name" value="Transferase(Phosphotransferase) domain 1"/>
    <property type="match status" value="1"/>
</dbReference>
<keyword evidence="3" id="KW-0547">Nucleotide-binding</keyword>
<comment type="caution">
    <text evidence="6">The sequence shown here is derived from an EMBL/GenBank/DDBJ whole genome shotgun (WGS) entry which is preliminary data.</text>
</comment>
<dbReference type="PANTHER" id="PTHR24416">
    <property type="entry name" value="TYROSINE-PROTEIN KINASE RECEPTOR"/>
    <property type="match status" value="1"/>
</dbReference>
<evidence type="ECO:0000256" key="1">
    <source>
        <dbReference type="ARBA" id="ARBA00004167"/>
    </source>
</evidence>
<evidence type="ECO:0000313" key="7">
    <source>
        <dbReference type="Proteomes" id="UP001642540"/>
    </source>
</evidence>
<dbReference type="CDD" id="cd00192">
    <property type="entry name" value="PTKc"/>
    <property type="match status" value="1"/>
</dbReference>
<dbReference type="PROSITE" id="PS00109">
    <property type="entry name" value="PROTEIN_KINASE_TYR"/>
    <property type="match status" value="1"/>
</dbReference>
<evidence type="ECO:0000256" key="2">
    <source>
        <dbReference type="ARBA" id="ARBA00051243"/>
    </source>
</evidence>
<evidence type="ECO:0000256" key="3">
    <source>
        <dbReference type="PROSITE-ProRule" id="PRU10141"/>
    </source>
</evidence>
<dbReference type="SUPFAM" id="SSF56112">
    <property type="entry name" value="Protein kinase-like (PK-like)"/>
    <property type="match status" value="1"/>
</dbReference>
<proteinExistence type="predicted"/>
<dbReference type="PANTHER" id="PTHR24416:SF602">
    <property type="entry name" value="PROTEIN VER-1-RELATED"/>
    <property type="match status" value="1"/>
</dbReference>
<dbReference type="InterPro" id="IPR050122">
    <property type="entry name" value="RTK"/>
</dbReference>
<comment type="catalytic activity">
    <reaction evidence="2">
        <text>L-tyrosyl-[protein] + ATP = O-phospho-L-tyrosyl-[protein] + ADP + H(+)</text>
        <dbReference type="Rhea" id="RHEA:10596"/>
        <dbReference type="Rhea" id="RHEA-COMP:10136"/>
        <dbReference type="Rhea" id="RHEA-COMP:20101"/>
        <dbReference type="ChEBI" id="CHEBI:15378"/>
        <dbReference type="ChEBI" id="CHEBI:30616"/>
        <dbReference type="ChEBI" id="CHEBI:46858"/>
        <dbReference type="ChEBI" id="CHEBI:61978"/>
        <dbReference type="ChEBI" id="CHEBI:456216"/>
        <dbReference type="EC" id="2.7.10.1"/>
    </reaction>
</comment>
<dbReference type="PROSITE" id="PS00107">
    <property type="entry name" value="PROTEIN_KINASE_ATP"/>
    <property type="match status" value="1"/>
</dbReference>
<protein>
    <recommendedName>
        <fullName evidence="5">Protein kinase domain-containing protein</fullName>
    </recommendedName>
</protein>
<keyword evidence="7" id="KW-1185">Reference proteome</keyword>
<dbReference type="PROSITE" id="PS50011">
    <property type="entry name" value="PROTEIN_KINASE_DOM"/>
    <property type="match status" value="1"/>
</dbReference>
<dbReference type="Gene3D" id="3.30.200.20">
    <property type="entry name" value="Phosphorylase Kinase, domain 1"/>
    <property type="match status" value="1"/>
</dbReference>
<feature type="domain" description="Protein kinase" evidence="5">
    <location>
        <begin position="222"/>
        <end position="521"/>
    </location>
</feature>
<sequence>MGIKLFPRKFHPCLGLHLKGTLHCVSLIGAFLGEPFQILHLSLEVERNFEIWQQSYNNEPFQYYFRLLLWIIYGSQLFVAILLHLFLFKATGKKTNVKLLKIYIIAFVVHILIEITSMSVYTIQFSNKDTNVQGVKALIYLIFKVYITFAAYCFLREIREEVEAQSEFRDLNAYELKQFEKGEQDIYSARKLDTEIQPFLDRIQYVKYMKNEFEISLLELQLDKRAPLGSGTFGTVYKAILCRNTDTPNLPVAVKTTNALSTNVEHFKALLSELKVMTAIGNHKNVVNLIGACTENIKKRKLYIVVELCAFGNLQNYLKSQRVRFVDLTEDAVEFITTNGSHISVSLSNDEDDDTTSTKDLVKWAKEIADGMDFLGSQRIVHGDLAARNVLLTEDRVAKITDFGLSRQLYNYSVYVKTQNSSLPWRWLALETIVDMCFSTQSDIWSYGVTIWELFQLGETPWPEYKFCLDFVKELKHGKRLKKPTYANSTIYKVMLNCWDESPEKRPTFKKLAEDFQAIFLEMSSN</sequence>
<comment type="subcellular location">
    <subcellularLocation>
        <location evidence="1">Membrane</location>
        <topology evidence="1">Single-pass membrane protein</topology>
    </subcellularLocation>
</comment>
<gene>
    <name evidence="6" type="ORF">ODALV1_LOCUS17227</name>
</gene>
<dbReference type="InterPro" id="IPR008266">
    <property type="entry name" value="Tyr_kinase_AS"/>
</dbReference>
<name>A0ABP1R0L0_9HEXA</name>
<evidence type="ECO:0000313" key="6">
    <source>
        <dbReference type="EMBL" id="CAL8116306.1"/>
    </source>
</evidence>
<dbReference type="EMBL" id="CAXLJM020000053">
    <property type="protein sequence ID" value="CAL8116306.1"/>
    <property type="molecule type" value="Genomic_DNA"/>
</dbReference>
<dbReference type="InterPro" id="IPR017441">
    <property type="entry name" value="Protein_kinase_ATP_BS"/>
</dbReference>
<dbReference type="InterPro" id="IPR001245">
    <property type="entry name" value="Ser-Thr/Tyr_kinase_cat_dom"/>
</dbReference>
<organism evidence="6 7">
    <name type="scientific">Orchesella dallaii</name>
    <dbReference type="NCBI Taxonomy" id="48710"/>
    <lineage>
        <taxon>Eukaryota</taxon>
        <taxon>Metazoa</taxon>
        <taxon>Ecdysozoa</taxon>
        <taxon>Arthropoda</taxon>
        <taxon>Hexapoda</taxon>
        <taxon>Collembola</taxon>
        <taxon>Entomobryomorpha</taxon>
        <taxon>Entomobryoidea</taxon>
        <taxon>Orchesellidae</taxon>
        <taxon>Orchesellinae</taxon>
        <taxon>Orchesella</taxon>
    </lineage>
</organism>
<dbReference type="PRINTS" id="PR00109">
    <property type="entry name" value="TYRKINASE"/>
</dbReference>
<keyword evidence="4" id="KW-0472">Membrane</keyword>
<dbReference type="InterPro" id="IPR011009">
    <property type="entry name" value="Kinase-like_dom_sf"/>
</dbReference>
<reference evidence="6 7" key="1">
    <citation type="submission" date="2024-08" db="EMBL/GenBank/DDBJ databases">
        <authorList>
            <person name="Cucini C."/>
            <person name="Frati F."/>
        </authorList>
    </citation>
    <scope>NUCLEOTIDE SEQUENCE [LARGE SCALE GENOMIC DNA]</scope>
</reference>
<feature type="transmembrane region" description="Helical" evidence="4">
    <location>
        <begin position="63"/>
        <end position="88"/>
    </location>
</feature>
<feature type="transmembrane region" description="Helical" evidence="4">
    <location>
        <begin position="137"/>
        <end position="155"/>
    </location>
</feature>
<keyword evidence="4" id="KW-1133">Transmembrane helix</keyword>
<keyword evidence="4" id="KW-0812">Transmembrane</keyword>
<keyword evidence="3" id="KW-0067">ATP-binding</keyword>
<accession>A0ABP1R0L0</accession>
<feature type="binding site" evidence="3">
    <location>
        <position position="255"/>
    </location>
    <ligand>
        <name>ATP</name>
        <dbReference type="ChEBI" id="CHEBI:30616"/>
    </ligand>
</feature>
<dbReference type="Pfam" id="PF07714">
    <property type="entry name" value="PK_Tyr_Ser-Thr"/>
    <property type="match status" value="1"/>
</dbReference>
<evidence type="ECO:0000259" key="5">
    <source>
        <dbReference type="PROSITE" id="PS50011"/>
    </source>
</evidence>